<evidence type="ECO:0000313" key="3">
    <source>
        <dbReference type="Proteomes" id="UP000712281"/>
    </source>
</evidence>
<proteinExistence type="predicted"/>
<sequence length="87" mass="10010">MRELRGRDEDRLVDPTRQRDSAFGPTRLFGKLNGAFGPTRPFGELDGAFGPTRRASWTIEPYRCFVVSILRIRLSEDLSNLSRWLIV</sequence>
<evidence type="ECO:0000313" key="2">
    <source>
        <dbReference type="EMBL" id="KAF2537249.1"/>
    </source>
</evidence>
<organism evidence="2 3">
    <name type="scientific">Brassica cretica</name>
    <name type="common">Mustard</name>
    <dbReference type="NCBI Taxonomy" id="69181"/>
    <lineage>
        <taxon>Eukaryota</taxon>
        <taxon>Viridiplantae</taxon>
        <taxon>Streptophyta</taxon>
        <taxon>Embryophyta</taxon>
        <taxon>Tracheophyta</taxon>
        <taxon>Spermatophyta</taxon>
        <taxon>Magnoliopsida</taxon>
        <taxon>eudicotyledons</taxon>
        <taxon>Gunneridae</taxon>
        <taxon>Pentapetalae</taxon>
        <taxon>rosids</taxon>
        <taxon>malvids</taxon>
        <taxon>Brassicales</taxon>
        <taxon>Brassicaceae</taxon>
        <taxon>Brassiceae</taxon>
        <taxon>Brassica</taxon>
    </lineage>
</organism>
<comment type="caution">
    <text evidence="2">The sequence shown here is derived from an EMBL/GenBank/DDBJ whole genome shotgun (WGS) entry which is preliminary data.</text>
</comment>
<feature type="compositionally biased region" description="Basic and acidic residues" evidence="1">
    <location>
        <begin position="1"/>
        <end position="20"/>
    </location>
</feature>
<protein>
    <submittedName>
        <fullName evidence="2">Uncharacterized protein</fullName>
    </submittedName>
</protein>
<name>A0A8S9FW30_BRACR</name>
<dbReference type="EMBL" id="QGKW02002228">
    <property type="protein sequence ID" value="KAF2537249.1"/>
    <property type="molecule type" value="Genomic_DNA"/>
</dbReference>
<accession>A0A8S9FW30</accession>
<evidence type="ECO:0000256" key="1">
    <source>
        <dbReference type="SAM" id="MobiDB-lite"/>
    </source>
</evidence>
<reference evidence="2" key="1">
    <citation type="submission" date="2019-12" db="EMBL/GenBank/DDBJ databases">
        <title>Genome sequencing and annotation of Brassica cretica.</title>
        <authorList>
            <person name="Studholme D.J."/>
            <person name="Sarris P.F."/>
        </authorList>
    </citation>
    <scope>NUCLEOTIDE SEQUENCE</scope>
    <source>
        <strain evidence="2">PFS-001/15</strain>
        <tissue evidence="2">Leaf</tissue>
    </source>
</reference>
<dbReference type="AlphaFoldDB" id="A0A8S9FW30"/>
<dbReference type="Proteomes" id="UP000712281">
    <property type="component" value="Unassembled WGS sequence"/>
</dbReference>
<gene>
    <name evidence="2" type="ORF">F2Q68_00020800</name>
</gene>
<feature type="region of interest" description="Disordered" evidence="1">
    <location>
        <begin position="1"/>
        <end position="21"/>
    </location>
</feature>